<evidence type="ECO:0000313" key="3">
    <source>
        <dbReference type="Proteomes" id="UP001146120"/>
    </source>
</evidence>
<dbReference type="AlphaFoldDB" id="A0AAV2YM76"/>
<evidence type="ECO:0000313" key="2">
    <source>
        <dbReference type="EMBL" id="DAZ96112.1"/>
    </source>
</evidence>
<dbReference type="PANTHER" id="PTHR47169">
    <property type="entry name" value="OS01G0541250 PROTEIN"/>
    <property type="match status" value="1"/>
</dbReference>
<reference evidence="2" key="1">
    <citation type="submission" date="2022-11" db="EMBL/GenBank/DDBJ databases">
        <authorList>
            <person name="Morgan W.R."/>
            <person name="Tartar A."/>
        </authorList>
    </citation>
    <scope>NUCLEOTIDE SEQUENCE</scope>
    <source>
        <strain evidence="2">ARSEF 373</strain>
    </source>
</reference>
<protein>
    <recommendedName>
        <fullName evidence="4">Transposase</fullName>
    </recommendedName>
</protein>
<gene>
    <name evidence="2" type="ORF">N0F65_000660</name>
</gene>
<dbReference type="Gene3D" id="3.30.420.10">
    <property type="entry name" value="Ribonuclease H-like superfamily/Ribonuclease H"/>
    <property type="match status" value="1"/>
</dbReference>
<dbReference type="InterPro" id="IPR036397">
    <property type="entry name" value="RNaseH_sf"/>
</dbReference>
<dbReference type="GO" id="GO:0003676">
    <property type="term" value="F:nucleic acid binding"/>
    <property type="evidence" value="ECO:0007669"/>
    <property type="project" value="InterPro"/>
</dbReference>
<comment type="caution">
    <text evidence="2">The sequence shown here is derived from an EMBL/GenBank/DDBJ whole genome shotgun (WGS) entry which is preliminary data.</text>
</comment>
<feature type="region of interest" description="Disordered" evidence="1">
    <location>
        <begin position="1"/>
        <end position="36"/>
    </location>
</feature>
<organism evidence="2 3">
    <name type="scientific">Lagenidium giganteum</name>
    <dbReference type="NCBI Taxonomy" id="4803"/>
    <lineage>
        <taxon>Eukaryota</taxon>
        <taxon>Sar</taxon>
        <taxon>Stramenopiles</taxon>
        <taxon>Oomycota</taxon>
        <taxon>Peronosporomycetes</taxon>
        <taxon>Pythiales</taxon>
        <taxon>Pythiaceae</taxon>
    </lineage>
</organism>
<accession>A0AAV2YM76</accession>
<dbReference type="Proteomes" id="UP001146120">
    <property type="component" value="Unassembled WGS sequence"/>
</dbReference>
<evidence type="ECO:0008006" key="4">
    <source>
        <dbReference type="Google" id="ProtNLM"/>
    </source>
</evidence>
<name>A0AAV2YM76_9STRA</name>
<evidence type="ECO:0000256" key="1">
    <source>
        <dbReference type="SAM" id="MobiDB-lite"/>
    </source>
</evidence>
<reference evidence="2" key="2">
    <citation type="journal article" date="2023" name="Microbiol Resour">
        <title>Decontamination and Annotation of the Draft Genome Sequence of the Oomycete Lagenidium giganteum ARSEF 373.</title>
        <authorList>
            <person name="Morgan W.R."/>
            <person name="Tartar A."/>
        </authorList>
    </citation>
    <scope>NUCLEOTIDE SEQUENCE</scope>
    <source>
        <strain evidence="2">ARSEF 373</strain>
    </source>
</reference>
<sequence length="160" mass="17989">MASKLLSMAGTLRTAENNSNHEESDSMVGTQADSEQRRGIWEELLRRSDDGVLLPGCQANSQRNNNAEVCGPIQSPTDNLLPVIREKWPEQPSPQVLFLQQDNASPHVHPHDKEVVEEIASLQLQNWCVQLRQRLAQSPDLNVLDLGFFHSIQTVQDQET</sequence>
<dbReference type="EMBL" id="DAKRPA010000178">
    <property type="protein sequence ID" value="DAZ96112.1"/>
    <property type="molecule type" value="Genomic_DNA"/>
</dbReference>
<keyword evidence="3" id="KW-1185">Reference proteome</keyword>
<proteinExistence type="predicted"/>